<organism evidence="5 6">
    <name type="scientific">Denitratimonas tolerans</name>
    <dbReference type="NCBI Taxonomy" id="1338420"/>
    <lineage>
        <taxon>Bacteria</taxon>
        <taxon>Pseudomonadati</taxon>
        <taxon>Pseudomonadota</taxon>
        <taxon>Gammaproteobacteria</taxon>
        <taxon>Lysobacterales</taxon>
        <taxon>Lysobacteraceae</taxon>
        <taxon>Denitratimonas</taxon>
    </lineage>
</organism>
<feature type="compositionally biased region" description="Basic and acidic residues" evidence="2">
    <location>
        <begin position="609"/>
        <end position="623"/>
    </location>
</feature>
<dbReference type="Pfam" id="PF00515">
    <property type="entry name" value="TPR_1"/>
    <property type="match status" value="1"/>
</dbReference>
<evidence type="ECO:0000256" key="2">
    <source>
        <dbReference type="SAM" id="MobiDB-lite"/>
    </source>
</evidence>
<dbReference type="SUPFAM" id="SSF48452">
    <property type="entry name" value="TPR-like"/>
    <property type="match status" value="1"/>
</dbReference>
<feature type="compositionally biased region" description="Basic and acidic residues" evidence="2">
    <location>
        <begin position="523"/>
        <end position="532"/>
    </location>
</feature>
<feature type="compositionally biased region" description="Basic and acidic residues" evidence="2">
    <location>
        <begin position="541"/>
        <end position="553"/>
    </location>
</feature>
<proteinExistence type="predicted"/>
<keyword evidence="3" id="KW-0812">Transmembrane</keyword>
<dbReference type="PANTHER" id="PTHR22550:SF14">
    <property type="entry name" value="VWFA DOMAIN-CONTAINING PROTEIN"/>
    <property type="match status" value="1"/>
</dbReference>
<dbReference type="InterPro" id="IPR011990">
    <property type="entry name" value="TPR-like_helical_dom_sf"/>
</dbReference>
<comment type="caution">
    <text evidence="5">The sequence shown here is derived from an EMBL/GenBank/DDBJ whole genome shotgun (WGS) entry which is preliminary data.</text>
</comment>
<keyword evidence="3" id="KW-1133">Transmembrane helix</keyword>
<dbReference type="Pfam" id="PF13519">
    <property type="entry name" value="VWA_2"/>
    <property type="match status" value="1"/>
</dbReference>
<feature type="compositionally biased region" description="Basic and acidic residues" evidence="2">
    <location>
        <begin position="583"/>
        <end position="599"/>
    </location>
</feature>
<protein>
    <submittedName>
        <fullName evidence="5">VWA domain-containing protein</fullName>
    </submittedName>
</protein>
<dbReference type="SUPFAM" id="SSF53300">
    <property type="entry name" value="vWA-like"/>
    <property type="match status" value="1"/>
</dbReference>
<gene>
    <name evidence="5" type="ORF">WB794_00315</name>
</gene>
<feature type="domain" description="VWFA" evidence="4">
    <location>
        <begin position="95"/>
        <end position="266"/>
    </location>
</feature>
<dbReference type="InterPro" id="IPR036465">
    <property type="entry name" value="vWFA_dom_sf"/>
</dbReference>
<feature type="compositionally biased region" description="Low complexity" evidence="2">
    <location>
        <begin position="461"/>
        <end position="475"/>
    </location>
</feature>
<keyword evidence="3" id="KW-0472">Membrane</keyword>
<sequence length="623" mass="67135">MSAWLADFHFLRPAWLLALALLPVLAWYGRRQARRADPWRRICDPALLPYLVQESAGVLRSGAMPWLAAAGFVLLVLALAGPSFRQEARPVVQLQAPLILAVDLSERMHATDLKPDRMSRLRFKLADLLARRGEGQTALIGYAGDAFTVAPLTDDAASLGDLAAALSPDVMPLPGQRADRAIELALRLLRDAGEPGGDLLLFTDQVDGRASNAARAARDAGLRVSVLGVGTAQGAPVPRARGGFLQDDAGAILIPRLDASSLEQLARLGGGRYAELTVDAMDLDRLGVTAARVDATTRIEEGARSHLGWRDEGPWLLLALLPLAALAFRRGWLAVVALMIALPVAPAQALEWRDLWQRPDQRAWEALQEGDAKAAQALARDPALRGAAAYRAEDYAAATEAFARRDDATGSYNLGNALVGAGRYEEALDAYARALALQPDFPDAAANRKALEEWLRQRQEQSSPQDSPQDGQDSGKPSSDGSGQDNASGDEPDEDGPPSSQESDAPPDGEPETKSGAQDEASEAERKARDGSDGSEAGEDEAGKAGEDAERYAQEMQQALDRSAAEEQSPADEGQPAPLTVEEAERQQAMEHLLQRVPDDPGGLLRRKFQLELQRRQREGERR</sequence>
<accession>A0AAW9QS19</accession>
<dbReference type="SMART" id="SM00327">
    <property type="entry name" value="VWA"/>
    <property type="match status" value="1"/>
</dbReference>
<feature type="region of interest" description="Disordered" evidence="2">
    <location>
        <begin position="455"/>
        <end position="623"/>
    </location>
</feature>
<dbReference type="SMART" id="SM00028">
    <property type="entry name" value="TPR"/>
    <property type="match status" value="1"/>
</dbReference>
<evidence type="ECO:0000313" key="6">
    <source>
        <dbReference type="Proteomes" id="UP001364472"/>
    </source>
</evidence>
<dbReference type="PROSITE" id="PS50293">
    <property type="entry name" value="TPR_REGION"/>
    <property type="match status" value="1"/>
</dbReference>
<dbReference type="EMBL" id="JBBDHC010000001">
    <property type="protein sequence ID" value="MEJ1248127.1"/>
    <property type="molecule type" value="Genomic_DNA"/>
</dbReference>
<dbReference type="PANTHER" id="PTHR22550">
    <property type="entry name" value="SPORE GERMINATION PROTEIN"/>
    <property type="match status" value="1"/>
</dbReference>
<feature type="compositionally biased region" description="Polar residues" evidence="2">
    <location>
        <begin position="476"/>
        <end position="487"/>
    </location>
</feature>
<evidence type="ECO:0000259" key="4">
    <source>
        <dbReference type="SMART" id="SM00327"/>
    </source>
</evidence>
<dbReference type="AlphaFoldDB" id="A0AAW9QS19"/>
<name>A0AAW9QS19_9GAMM</name>
<feature type="repeat" description="TPR" evidence="1">
    <location>
        <begin position="408"/>
        <end position="441"/>
    </location>
</feature>
<evidence type="ECO:0000256" key="1">
    <source>
        <dbReference type="PROSITE-ProRule" id="PRU00339"/>
    </source>
</evidence>
<dbReference type="Proteomes" id="UP001364472">
    <property type="component" value="Unassembled WGS sequence"/>
</dbReference>
<dbReference type="PROSITE" id="PS50005">
    <property type="entry name" value="TPR"/>
    <property type="match status" value="1"/>
</dbReference>
<keyword evidence="6" id="KW-1185">Reference proteome</keyword>
<evidence type="ECO:0000313" key="5">
    <source>
        <dbReference type="EMBL" id="MEJ1248127.1"/>
    </source>
</evidence>
<dbReference type="Gene3D" id="1.25.40.10">
    <property type="entry name" value="Tetratricopeptide repeat domain"/>
    <property type="match status" value="1"/>
</dbReference>
<keyword evidence="1" id="KW-0802">TPR repeat</keyword>
<evidence type="ECO:0000256" key="3">
    <source>
        <dbReference type="SAM" id="Phobius"/>
    </source>
</evidence>
<reference evidence="5 6" key="1">
    <citation type="journal article" date="2016" name="Antonie Van Leeuwenhoek">
        <title>Denitratimonas tolerans gen. nov., sp. nov., a denitrifying bacterium isolated from a bioreactor for tannery wastewater treatment.</title>
        <authorList>
            <person name="Han S.I."/>
            <person name="Kim J.O."/>
            <person name="Lee Y.R."/>
            <person name="Ekpeghere K.I."/>
            <person name="Koh S.C."/>
            <person name="Whang K.S."/>
        </authorList>
    </citation>
    <scope>NUCLEOTIDE SEQUENCE [LARGE SCALE GENOMIC DNA]</scope>
    <source>
        <strain evidence="5 6">KACC 17565</strain>
    </source>
</reference>
<dbReference type="InterPro" id="IPR002035">
    <property type="entry name" value="VWF_A"/>
</dbReference>
<dbReference type="InterPro" id="IPR019734">
    <property type="entry name" value="TPR_rpt"/>
</dbReference>
<dbReference type="Gene3D" id="3.40.50.410">
    <property type="entry name" value="von Willebrand factor, type A domain"/>
    <property type="match status" value="1"/>
</dbReference>
<dbReference type="InterPro" id="IPR050768">
    <property type="entry name" value="UPF0353/GerABKA_families"/>
</dbReference>
<feature type="transmembrane region" description="Helical" evidence="3">
    <location>
        <begin position="63"/>
        <end position="80"/>
    </location>
</feature>
<dbReference type="RefSeq" id="WP_337333845.1">
    <property type="nucleotide sequence ID" value="NZ_JBBDHC010000001.1"/>
</dbReference>